<reference evidence="2 4" key="1">
    <citation type="submission" date="2020-05" db="EMBL/GenBank/DDBJ databases">
        <title>Comparative genomic analysis of denitrifying bacteria from Halomonas genus.</title>
        <authorList>
            <person name="Wang L."/>
            <person name="Shao Z."/>
        </authorList>
    </citation>
    <scope>NUCLEOTIDE SEQUENCE [LARGE SCALE GENOMIC DNA]</scope>
    <source>
        <strain evidence="2 4">DSM 17331</strain>
    </source>
</reference>
<evidence type="ECO:0000313" key="2">
    <source>
        <dbReference type="EMBL" id="MCG6663808.1"/>
    </source>
</evidence>
<gene>
    <name evidence="1" type="ORF">H1D44_19645</name>
    <name evidence="2" type="ORF">HOP48_19980</name>
</gene>
<dbReference type="EMBL" id="JACEFT010000046">
    <property type="protein sequence ID" value="MBA2781095.1"/>
    <property type="molecule type" value="Genomic_DNA"/>
</dbReference>
<proteinExistence type="predicted"/>
<reference evidence="1 3" key="2">
    <citation type="submission" date="2020-07" db="EMBL/GenBank/DDBJ databases">
        <title>Identification of Halomonas strains.</title>
        <authorList>
            <person name="Xiao Z."/>
            <person name="Shen J."/>
        </authorList>
    </citation>
    <scope>NUCLEOTIDE SEQUENCE [LARGE SCALE GENOMIC DNA]</scope>
    <source>
        <strain evidence="1 3">DSM 17331</strain>
    </source>
</reference>
<organism evidence="1 3">
    <name type="scientific">Billgrantia kenyensis</name>
    <dbReference type="NCBI Taxonomy" id="321266"/>
    <lineage>
        <taxon>Bacteria</taxon>
        <taxon>Pseudomonadati</taxon>
        <taxon>Pseudomonadota</taxon>
        <taxon>Gammaproteobacteria</taxon>
        <taxon>Oceanospirillales</taxon>
        <taxon>Halomonadaceae</taxon>
        <taxon>Billgrantia</taxon>
    </lineage>
</organism>
<evidence type="ECO:0000313" key="1">
    <source>
        <dbReference type="EMBL" id="MBA2781095.1"/>
    </source>
</evidence>
<dbReference type="EMBL" id="JABFUB010000035">
    <property type="protein sequence ID" value="MCG6663808.1"/>
    <property type="molecule type" value="Genomic_DNA"/>
</dbReference>
<dbReference type="Proteomes" id="UP000518091">
    <property type="component" value="Unassembled WGS sequence"/>
</dbReference>
<accession>A0A7V9W4V3</accession>
<sequence length="71" mass="8183">MPIAISLWGVVTPAGEPIVGSLYHTPHGAKYRFCACRNVEPERHPAFWHEQETKGYRVRQFTLKHQEQTHG</sequence>
<keyword evidence="4" id="KW-1185">Reference proteome</keyword>
<evidence type="ECO:0000313" key="4">
    <source>
        <dbReference type="Proteomes" id="UP000814353"/>
    </source>
</evidence>
<comment type="caution">
    <text evidence="1">The sequence shown here is derived from an EMBL/GenBank/DDBJ whole genome shotgun (WGS) entry which is preliminary data.</text>
</comment>
<evidence type="ECO:0000313" key="3">
    <source>
        <dbReference type="Proteomes" id="UP000518091"/>
    </source>
</evidence>
<dbReference type="AlphaFoldDB" id="A0A7V9W4V3"/>
<dbReference type="RefSeq" id="WP_181516967.1">
    <property type="nucleotide sequence ID" value="NZ_JABFUB010000035.1"/>
</dbReference>
<name>A0A7V9W4V3_9GAMM</name>
<dbReference type="Proteomes" id="UP000814353">
    <property type="component" value="Unassembled WGS sequence"/>
</dbReference>
<protein>
    <submittedName>
        <fullName evidence="1">Uncharacterized protein</fullName>
    </submittedName>
</protein>